<evidence type="ECO:0000256" key="7">
    <source>
        <dbReference type="ARBA" id="ARBA00022989"/>
    </source>
</evidence>
<evidence type="ECO:0000256" key="10">
    <source>
        <dbReference type="SAM" id="SignalP"/>
    </source>
</evidence>
<keyword evidence="13" id="KW-0829">Tyrosine-protein kinase</keyword>
<keyword evidence="13" id="KW-0418">Kinase</keyword>
<keyword evidence="8" id="KW-0472">Membrane</keyword>
<dbReference type="InterPro" id="IPR003591">
    <property type="entry name" value="Leu-rich_rpt_typical-subtyp"/>
</dbReference>
<dbReference type="GO" id="GO:0016020">
    <property type="term" value="C:membrane"/>
    <property type="evidence" value="ECO:0007669"/>
    <property type="project" value="UniProtKB-SubCell"/>
</dbReference>
<dbReference type="PaxDb" id="3827-XP_004502093.1"/>
<feature type="chain" id="PRO_5010346067" evidence="10">
    <location>
        <begin position="25"/>
        <end position="511"/>
    </location>
</feature>
<keyword evidence="4" id="KW-0812">Transmembrane</keyword>
<reference evidence="13" key="2">
    <citation type="submission" date="2025-08" db="UniProtKB">
        <authorList>
            <consortium name="RefSeq"/>
        </authorList>
    </citation>
    <scope>IDENTIFICATION</scope>
    <source>
        <tissue evidence="13">Etiolated seedlings</tissue>
    </source>
</reference>
<protein>
    <submittedName>
        <fullName evidence="13">Receptor protein-tyrosine kinase CEPR1</fullName>
    </submittedName>
</protein>
<dbReference type="GO" id="GO:0004713">
    <property type="term" value="F:protein tyrosine kinase activity"/>
    <property type="evidence" value="ECO:0007669"/>
    <property type="project" value="UniProtKB-KW"/>
</dbReference>
<dbReference type="OrthoDB" id="676979at2759"/>
<dbReference type="Pfam" id="PF00560">
    <property type="entry name" value="LRR_1"/>
    <property type="match status" value="1"/>
</dbReference>
<dbReference type="RefSeq" id="XP_004502093.1">
    <property type="nucleotide sequence ID" value="XM_004502036.3"/>
</dbReference>
<dbReference type="InterPro" id="IPR013210">
    <property type="entry name" value="LRR_N_plant-typ"/>
</dbReference>
<dbReference type="PANTHER" id="PTHR48009:SF1">
    <property type="entry name" value="LEUCINE-RICH REPEAT (LRR) FAMILY PROTEIN"/>
    <property type="match status" value="1"/>
</dbReference>
<keyword evidence="7" id="KW-1133">Transmembrane helix</keyword>
<keyword evidence="13" id="KW-0808">Transferase</keyword>
<gene>
    <name evidence="13" type="primary">LOC101493330</name>
</gene>
<evidence type="ECO:0000256" key="1">
    <source>
        <dbReference type="ARBA" id="ARBA00004479"/>
    </source>
</evidence>
<evidence type="ECO:0000256" key="6">
    <source>
        <dbReference type="ARBA" id="ARBA00022737"/>
    </source>
</evidence>
<feature type="signal peptide" evidence="10">
    <location>
        <begin position="1"/>
        <end position="24"/>
    </location>
</feature>
<organism evidence="12 13">
    <name type="scientific">Cicer arietinum</name>
    <name type="common">Chickpea</name>
    <name type="synonym">Garbanzo</name>
    <dbReference type="NCBI Taxonomy" id="3827"/>
    <lineage>
        <taxon>Eukaryota</taxon>
        <taxon>Viridiplantae</taxon>
        <taxon>Streptophyta</taxon>
        <taxon>Embryophyta</taxon>
        <taxon>Tracheophyta</taxon>
        <taxon>Spermatophyta</taxon>
        <taxon>Magnoliopsida</taxon>
        <taxon>eudicotyledons</taxon>
        <taxon>Gunneridae</taxon>
        <taxon>Pentapetalae</taxon>
        <taxon>rosids</taxon>
        <taxon>fabids</taxon>
        <taxon>Fabales</taxon>
        <taxon>Fabaceae</taxon>
        <taxon>Papilionoideae</taxon>
        <taxon>50 kb inversion clade</taxon>
        <taxon>NPAAA clade</taxon>
        <taxon>Hologalegina</taxon>
        <taxon>IRL clade</taxon>
        <taxon>Cicereae</taxon>
        <taxon>Cicer</taxon>
    </lineage>
</organism>
<evidence type="ECO:0000313" key="12">
    <source>
        <dbReference type="Proteomes" id="UP000087171"/>
    </source>
</evidence>
<evidence type="ECO:0000256" key="5">
    <source>
        <dbReference type="ARBA" id="ARBA00022729"/>
    </source>
</evidence>
<dbReference type="SUPFAM" id="SSF52058">
    <property type="entry name" value="L domain-like"/>
    <property type="match status" value="1"/>
</dbReference>
<keyword evidence="12" id="KW-1185">Reference proteome</keyword>
<dbReference type="InterPro" id="IPR001611">
    <property type="entry name" value="Leu-rich_rpt"/>
</dbReference>
<dbReference type="SMART" id="SM00369">
    <property type="entry name" value="LRR_TYP"/>
    <property type="match status" value="4"/>
</dbReference>
<dbReference type="Gene3D" id="3.80.10.10">
    <property type="entry name" value="Ribonuclease Inhibitor"/>
    <property type="match status" value="3"/>
</dbReference>
<dbReference type="Proteomes" id="UP000087171">
    <property type="component" value="Chromosome Ca5"/>
</dbReference>
<keyword evidence="3" id="KW-0433">Leucine-rich repeat</keyword>
<evidence type="ECO:0000259" key="11">
    <source>
        <dbReference type="Pfam" id="PF08263"/>
    </source>
</evidence>
<keyword evidence="13" id="KW-0675">Receptor</keyword>
<evidence type="ECO:0000256" key="8">
    <source>
        <dbReference type="ARBA" id="ARBA00023136"/>
    </source>
</evidence>
<dbReference type="Pfam" id="PF08263">
    <property type="entry name" value="LRRNT_2"/>
    <property type="match status" value="1"/>
</dbReference>
<proteinExistence type="inferred from homology"/>
<keyword evidence="5 10" id="KW-0732">Signal</keyword>
<evidence type="ECO:0000256" key="3">
    <source>
        <dbReference type="ARBA" id="ARBA00022614"/>
    </source>
</evidence>
<comment type="similarity">
    <text evidence="2">Belongs to the RLP family.</text>
</comment>
<feature type="domain" description="Leucine-rich repeat-containing N-terminal plant-type" evidence="11">
    <location>
        <begin position="126"/>
        <end position="167"/>
    </location>
</feature>
<keyword evidence="6" id="KW-0677">Repeat</keyword>
<dbReference type="FunFam" id="3.80.10.10:FF:000275">
    <property type="entry name" value="Leucine-rich repeat receptor-like protein kinase"/>
    <property type="match status" value="1"/>
</dbReference>
<evidence type="ECO:0000256" key="4">
    <source>
        <dbReference type="ARBA" id="ARBA00022692"/>
    </source>
</evidence>
<dbReference type="KEGG" id="cam:101493330"/>
<dbReference type="PROSITE" id="PS51450">
    <property type="entry name" value="LRR"/>
    <property type="match status" value="1"/>
</dbReference>
<dbReference type="InterPro" id="IPR053213">
    <property type="entry name" value="RLP29"/>
</dbReference>
<sequence>MLFQLHSCLLHPFLLLTPLQFYDPSPISLSHCFSFFQFPLLYHINRTKIQTPNQPKLIPKLPKSSALSFSPTITHSSTSSPKLFCFHKHARTVGMATFVVLILLLLFSPPSVQSQLLQNPKINPLDLKALLSIKNTLTELSSSNSFFSTWNFTAPNPCSSFSGVTCSNINRVTILSLGTDTLPLAGSLPRSISQLTELTQLILSPGIVTGSIPPQLAQLTKLRVISLPNNRFTGSIPSTFSSLTNLHTLDLSHNQLTGSIPPSLTELPQLRILILASNSVTGSLPENVSSPLIHLDLKNNQLTGPLPTSIPSSLRYLSLSQNRMWGPLTNGLESLSELVFLDLSMNQFFGPIPAQLFFRPTLSSLLLQRNNLSGGLPQRPNDKEPSIGSSSYGQGSIVDLSHNSLSGELSTVFDGVESLFLNNNRLMGRVPEEYVKGVCRGSTRTLYLQHNYFTGIPLEEGTVMPDTVSLCLSYNCMEPPATLMTCPASAGDQLSRPAAQCSVFNIGTYRG</sequence>
<evidence type="ECO:0000256" key="2">
    <source>
        <dbReference type="ARBA" id="ARBA00009592"/>
    </source>
</evidence>
<evidence type="ECO:0000313" key="13">
    <source>
        <dbReference type="RefSeq" id="XP_004502093.1"/>
    </source>
</evidence>
<dbReference type="GeneID" id="101493330"/>
<name>A0A1S2YAV5_CICAR</name>
<keyword evidence="9" id="KW-0325">Glycoprotein</keyword>
<dbReference type="InterPro" id="IPR032675">
    <property type="entry name" value="LRR_dom_sf"/>
</dbReference>
<dbReference type="STRING" id="3827.A0A1S2YAV5"/>
<comment type="subcellular location">
    <subcellularLocation>
        <location evidence="1">Membrane</location>
        <topology evidence="1">Single-pass type I membrane protein</topology>
    </subcellularLocation>
</comment>
<dbReference type="PANTHER" id="PTHR48009">
    <property type="entry name" value="LEUCINE-RICH REPEAT (LRR) FAMILY PROTEIN"/>
    <property type="match status" value="1"/>
</dbReference>
<accession>A0A1S2YAV5</accession>
<dbReference type="Pfam" id="PF13855">
    <property type="entry name" value="LRR_8"/>
    <property type="match status" value="1"/>
</dbReference>
<reference evidence="12" key="1">
    <citation type="journal article" date="2013" name="Nat. Biotechnol.">
        <title>Draft genome sequence of chickpea (Cicer arietinum) provides a resource for trait improvement.</title>
        <authorList>
            <person name="Varshney R.K."/>
            <person name="Song C."/>
            <person name="Saxena R.K."/>
            <person name="Azam S."/>
            <person name="Yu S."/>
            <person name="Sharpe A.G."/>
            <person name="Cannon S."/>
            <person name="Baek J."/>
            <person name="Rosen B.D."/>
            <person name="Tar'an B."/>
            <person name="Millan T."/>
            <person name="Zhang X."/>
            <person name="Ramsay L.D."/>
            <person name="Iwata A."/>
            <person name="Wang Y."/>
            <person name="Nelson W."/>
            <person name="Farmer A.D."/>
            <person name="Gaur P.M."/>
            <person name="Soderlund C."/>
            <person name="Penmetsa R.V."/>
            <person name="Xu C."/>
            <person name="Bharti A.K."/>
            <person name="He W."/>
            <person name="Winter P."/>
            <person name="Zhao S."/>
            <person name="Hane J.K."/>
            <person name="Carrasquilla-Garcia N."/>
            <person name="Condie J.A."/>
            <person name="Upadhyaya H.D."/>
            <person name="Luo M.C."/>
            <person name="Thudi M."/>
            <person name="Gowda C.L."/>
            <person name="Singh N.P."/>
            <person name="Lichtenzveig J."/>
            <person name="Gali K.K."/>
            <person name="Rubio J."/>
            <person name="Nadarajan N."/>
            <person name="Dolezel J."/>
            <person name="Bansal K.C."/>
            <person name="Xu X."/>
            <person name="Edwards D."/>
            <person name="Zhang G."/>
            <person name="Kahl G."/>
            <person name="Gil J."/>
            <person name="Singh K.B."/>
            <person name="Datta S.K."/>
            <person name="Jackson S.A."/>
            <person name="Wang J."/>
            <person name="Cook D.R."/>
        </authorList>
    </citation>
    <scope>NUCLEOTIDE SEQUENCE [LARGE SCALE GENOMIC DNA]</scope>
    <source>
        <strain evidence="12">cv. CDC Frontier</strain>
    </source>
</reference>
<evidence type="ECO:0000256" key="9">
    <source>
        <dbReference type="ARBA" id="ARBA00023180"/>
    </source>
</evidence>
<dbReference type="eggNOG" id="KOG0619">
    <property type="taxonomic scope" value="Eukaryota"/>
</dbReference>
<dbReference type="AlphaFoldDB" id="A0A1S2YAV5"/>